<evidence type="ECO:0000259" key="10">
    <source>
        <dbReference type="Pfam" id="PF05649"/>
    </source>
</evidence>
<comment type="cofactor">
    <cofactor evidence="1">
        <name>Zn(2+)</name>
        <dbReference type="ChEBI" id="CHEBI:29105"/>
    </cofactor>
</comment>
<dbReference type="Proteomes" id="UP000628854">
    <property type="component" value="Unassembled WGS sequence"/>
</dbReference>
<dbReference type="EMBL" id="BMKF01000002">
    <property type="protein sequence ID" value="GGB77146.1"/>
    <property type="molecule type" value="Genomic_DNA"/>
</dbReference>
<dbReference type="PANTHER" id="PTHR11733:SF167">
    <property type="entry name" value="FI17812P1-RELATED"/>
    <property type="match status" value="1"/>
</dbReference>
<evidence type="ECO:0000313" key="12">
    <source>
        <dbReference type="Proteomes" id="UP000628854"/>
    </source>
</evidence>
<dbReference type="PRINTS" id="PR00786">
    <property type="entry name" value="NEPRILYSIN"/>
</dbReference>
<keyword evidence="8" id="KW-0732">Signal</keyword>
<name>A0ABQ1JXA1_9PROT</name>
<keyword evidence="6" id="KW-0862">Zinc</keyword>
<keyword evidence="12" id="KW-1185">Reference proteome</keyword>
<evidence type="ECO:0000259" key="9">
    <source>
        <dbReference type="Pfam" id="PF01431"/>
    </source>
</evidence>
<dbReference type="InterPro" id="IPR008753">
    <property type="entry name" value="Peptidase_M13_N"/>
</dbReference>
<organism evidence="11 12">
    <name type="scientific">Henriciella pelagia</name>
    <dbReference type="NCBI Taxonomy" id="1977912"/>
    <lineage>
        <taxon>Bacteria</taxon>
        <taxon>Pseudomonadati</taxon>
        <taxon>Pseudomonadota</taxon>
        <taxon>Alphaproteobacteria</taxon>
        <taxon>Hyphomonadales</taxon>
        <taxon>Hyphomonadaceae</taxon>
        <taxon>Henriciella</taxon>
    </lineage>
</organism>
<sequence>MRSLFLSGSALAVLAACTTTGVPDQTETVAVVEPPADTREVVTVSRDDWGEFGLDLASMKPGVDPGDDFFQYANGAWYDEFEIPADRTSYSSFTLLREKSEQRVRFIIDDLAAAEPDPTTLEGKIAAYYNAYLDTDAIEAKGLAPAQPYLDRIASVETREDLAKLFATPGFTSPVSGFVDVDSKNTDSYIFYITQAGLGLPDRDHYLEDNEKNLEYREAYKAYLALLLDEAGYPEPAQWAEAVYALETKIAKAHWDRTVSRNRNLTYNKLSKAELIALEPDFPMATVLETLGIDAEDAFVVRQLAPTPQEISDYGLTSEQLADISGGGIVGLLDLMANEPLDTWKAYSAAHFLSNRSDVLPAKIDEATFALYGKLLNGQEEQRERWKRGVQSVEGALGEGVGKVYAARYFPPENKAAMDDLVENLRKAMADNLHEITWMSDATKPEAFDKLEKFTPKIGYTEKFETYDDFSVSADAFENDMEANRWAFEDMISNLGGPIDKTEWFMLPQTVNAYYSPNRNEIVFPAAILQPPFFNISADPAINYGAIGGVIGHEMGHGFDDQGAKSDGDGVLRNWWTPEDEAAFKALTDALVGQYNAYCPIDEGETCVNGRLTLGENIGDLGGLSMAYKAYKMSLDENGDGIISEEEEAPVLGGMTGDQRFFMSWAQVWRTKYRDDALRQRILTDPHSPPVYRVNGVVRNLDEWYEAFGVTPDDELYLPPEERIRIW</sequence>
<dbReference type="Pfam" id="PF01431">
    <property type="entry name" value="Peptidase_M13"/>
    <property type="match status" value="1"/>
</dbReference>
<evidence type="ECO:0000256" key="5">
    <source>
        <dbReference type="ARBA" id="ARBA00022801"/>
    </source>
</evidence>
<dbReference type="InterPro" id="IPR024079">
    <property type="entry name" value="MetalloPept_cat_dom_sf"/>
</dbReference>
<comment type="similarity">
    <text evidence="2">Belongs to the peptidase M13 family.</text>
</comment>
<protein>
    <submittedName>
        <fullName evidence="11">Peptidase M13</fullName>
    </submittedName>
</protein>
<dbReference type="SUPFAM" id="SSF55486">
    <property type="entry name" value="Metalloproteases ('zincins'), catalytic domain"/>
    <property type="match status" value="1"/>
</dbReference>
<evidence type="ECO:0000256" key="1">
    <source>
        <dbReference type="ARBA" id="ARBA00001947"/>
    </source>
</evidence>
<evidence type="ECO:0000256" key="3">
    <source>
        <dbReference type="ARBA" id="ARBA00022670"/>
    </source>
</evidence>
<proteinExistence type="inferred from homology"/>
<evidence type="ECO:0000256" key="2">
    <source>
        <dbReference type="ARBA" id="ARBA00007357"/>
    </source>
</evidence>
<evidence type="ECO:0000256" key="6">
    <source>
        <dbReference type="ARBA" id="ARBA00022833"/>
    </source>
</evidence>
<feature type="chain" id="PRO_5046772089" evidence="8">
    <location>
        <begin position="16"/>
        <end position="727"/>
    </location>
</feature>
<dbReference type="PROSITE" id="PS51257">
    <property type="entry name" value="PROKAR_LIPOPROTEIN"/>
    <property type="match status" value="1"/>
</dbReference>
<feature type="signal peptide" evidence="8">
    <location>
        <begin position="1"/>
        <end position="15"/>
    </location>
</feature>
<evidence type="ECO:0000256" key="8">
    <source>
        <dbReference type="SAM" id="SignalP"/>
    </source>
</evidence>
<dbReference type="InterPro" id="IPR018497">
    <property type="entry name" value="Peptidase_M13_C"/>
</dbReference>
<evidence type="ECO:0000256" key="4">
    <source>
        <dbReference type="ARBA" id="ARBA00022723"/>
    </source>
</evidence>
<feature type="domain" description="Peptidase M13 C-terminal" evidence="9">
    <location>
        <begin position="512"/>
        <end position="724"/>
    </location>
</feature>
<evidence type="ECO:0000313" key="11">
    <source>
        <dbReference type="EMBL" id="GGB77146.1"/>
    </source>
</evidence>
<keyword evidence="3" id="KW-0645">Protease</keyword>
<reference evidence="12" key="1">
    <citation type="journal article" date="2019" name="Int. J. Syst. Evol. Microbiol.">
        <title>The Global Catalogue of Microorganisms (GCM) 10K type strain sequencing project: providing services to taxonomists for standard genome sequencing and annotation.</title>
        <authorList>
            <consortium name="The Broad Institute Genomics Platform"/>
            <consortium name="The Broad Institute Genome Sequencing Center for Infectious Disease"/>
            <person name="Wu L."/>
            <person name="Ma J."/>
        </authorList>
    </citation>
    <scope>NUCLEOTIDE SEQUENCE [LARGE SCALE GENOMIC DNA]</scope>
    <source>
        <strain evidence="12">CGMCC 1.15928</strain>
    </source>
</reference>
<dbReference type="RefSeq" id="WP_084391303.1">
    <property type="nucleotide sequence ID" value="NZ_BMKF01000002.1"/>
</dbReference>
<keyword evidence="7" id="KW-0482">Metalloprotease</keyword>
<dbReference type="Pfam" id="PF05649">
    <property type="entry name" value="Peptidase_M13_N"/>
    <property type="match status" value="1"/>
</dbReference>
<feature type="domain" description="Peptidase M13 N-terminal" evidence="10">
    <location>
        <begin position="65"/>
        <end position="460"/>
    </location>
</feature>
<comment type="caution">
    <text evidence="11">The sequence shown here is derived from an EMBL/GenBank/DDBJ whole genome shotgun (WGS) entry which is preliminary data.</text>
</comment>
<dbReference type="PROSITE" id="PS51885">
    <property type="entry name" value="NEPRILYSIN"/>
    <property type="match status" value="1"/>
</dbReference>
<keyword evidence="4" id="KW-0479">Metal-binding</keyword>
<accession>A0ABQ1JXA1</accession>
<keyword evidence="5" id="KW-0378">Hydrolase</keyword>
<gene>
    <name evidence="11" type="ORF">GCM10011503_27390</name>
</gene>
<dbReference type="Gene3D" id="1.10.1380.10">
    <property type="entry name" value="Neutral endopeptidase , domain2"/>
    <property type="match status" value="1"/>
</dbReference>
<evidence type="ECO:0000256" key="7">
    <source>
        <dbReference type="ARBA" id="ARBA00023049"/>
    </source>
</evidence>
<dbReference type="Gene3D" id="3.40.390.10">
    <property type="entry name" value="Collagenase (Catalytic Domain)"/>
    <property type="match status" value="1"/>
</dbReference>
<dbReference type="InterPro" id="IPR000718">
    <property type="entry name" value="Peptidase_M13"/>
</dbReference>
<dbReference type="InterPro" id="IPR042089">
    <property type="entry name" value="Peptidase_M13_dom_2"/>
</dbReference>
<dbReference type="CDD" id="cd08662">
    <property type="entry name" value="M13"/>
    <property type="match status" value="1"/>
</dbReference>
<dbReference type="PANTHER" id="PTHR11733">
    <property type="entry name" value="ZINC METALLOPROTEASE FAMILY M13 NEPRILYSIN-RELATED"/>
    <property type="match status" value="1"/>
</dbReference>